<accession>A0A1C7NFY0</accession>
<proteinExistence type="predicted"/>
<dbReference type="GO" id="GO:0000981">
    <property type="term" value="F:DNA-binding transcription factor activity, RNA polymerase II-specific"/>
    <property type="evidence" value="ECO:0007669"/>
    <property type="project" value="InterPro"/>
</dbReference>
<keyword evidence="6" id="KW-0175">Coiled coil</keyword>
<dbReference type="OrthoDB" id="2369992at2759"/>
<comment type="caution">
    <text evidence="7">The sequence shown here is derived from an EMBL/GenBank/DDBJ whole genome shotgun (WGS) entry which is preliminary data.</text>
</comment>
<dbReference type="CDD" id="cd12148">
    <property type="entry name" value="fungal_TF_MHR"/>
    <property type="match status" value="1"/>
</dbReference>
<dbReference type="GO" id="GO:0046872">
    <property type="term" value="F:metal ion binding"/>
    <property type="evidence" value="ECO:0007669"/>
    <property type="project" value="UniProtKB-KW"/>
</dbReference>
<evidence type="ECO:0000256" key="1">
    <source>
        <dbReference type="ARBA" id="ARBA00004123"/>
    </source>
</evidence>
<dbReference type="Proteomes" id="UP000093000">
    <property type="component" value="Unassembled WGS sequence"/>
</dbReference>
<protein>
    <recommendedName>
        <fullName evidence="9">Transcription factor domain-containing protein</fullName>
    </recommendedName>
</protein>
<evidence type="ECO:0008006" key="9">
    <source>
        <dbReference type="Google" id="ProtNLM"/>
    </source>
</evidence>
<keyword evidence="4" id="KW-0804">Transcription</keyword>
<evidence type="ECO:0000256" key="3">
    <source>
        <dbReference type="ARBA" id="ARBA00023015"/>
    </source>
</evidence>
<evidence type="ECO:0000313" key="7">
    <source>
        <dbReference type="EMBL" id="OBZ87639.1"/>
    </source>
</evidence>
<dbReference type="AlphaFoldDB" id="A0A1C7NFY0"/>
<evidence type="ECO:0000256" key="4">
    <source>
        <dbReference type="ARBA" id="ARBA00023163"/>
    </source>
</evidence>
<organism evidence="7 8">
    <name type="scientific">Choanephora cucurbitarum</name>
    <dbReference type="NCBI Taxonomy" id="101091"/>
    <lineage>
        <taxon>Eukaryota</taxon>
        <taxon>Fungi</taxon>
        <taxon>Fungi incertae sedis</taxon>
        <taxon>Mucoromycota</taxon>
        <taxon>Mucoromycotina</taxon>
        <taxon>Mucoromycetes</taxon>
        <taxon>Mucorales</taxon>
        <taxon>Mucorineae</taxon>
        <taxon>Choanephoraceae</taxon>
        <taxon>Choanephoroideae</taxon>
        <taxon>Choanephora</taxon>
    </lineage>
</organism>
<dbReference type="PANTHER" id="PTHR47338">
    <property type="entry name" value="ZN(II)2CYS6 TRANSCRIPTION FACTOR (EUROFUNG)-RELATED"/>
    <property type="match status" value="1"/>
</dbReference>
<gene>
    <name evidence="7" type="ORF">A0J61_04304</name>
</gene>
<reference evidence="7 8" key="1">
    <citation type="submission" date="2016-03" db="EMBL/GenBank/DDBJ databases">
        <title>Choanephora cucurbitarum.</title>
        <authorList>
            <person name="Min B."/>
            <person name="Park H."/>
            <person name="Park J.-H."/>
            <person name="Shin H.-D."/>
            <person name="Choi I.-G."/>
        </authorList>
    </citation>
    <scope>NUCLEOTIDE SEQUENCE [LARGE SCALE GENOMIC DNA]</scope>
    <source>
        <strain evidence="7 8">KUS-F28377</strain>
    </source>
</reference>
<feature type="coiled-coil region" evidence="6">
    <location>
        <begin position="3"/>
        <end position="30"/>
    </location>
</feature>
<dbReference type="InterPro" id="IPR050815">
    <property type="entry name" value="TF_fung"/>
</dbReference>
<keyword evidence="3" id="KW-0805">Transcription regulation</keyword>
<keyword evidence="2" id="KW-0479">Metal-binding</keyword>
<comment type="subcellular location">
    <subcellularLocation>
        <location evidence="1">Nucleus</location>
    </subcellularLocation>
</comment>
<evidence type="ECO:0000256" key="2">
    <source>
        <dbReference type="ARBA" id="ARBA00022723"/>
    </source>
</evidence>
<dbReference type="GO" id="GO:0005634">
    <property type="term" value="C:nucleus"/>
    <property type="evidence" value="ECO:0007669"/>
    <property type="project" value="UniProtKB-SubCell"/>
</dbReference>
<sequence>MYYHHAHGAVVQLREDLESLEKELAAFREPSQQHMRWQLQFKNGQLSLLSQIKSLQEFLVYGKAALSYLSPFRDIMSASWPQNQTSFLQPAIQQLLQNEQSHPCNRLTILNDASDTLVWRAPQRMMFPLINHYFKCCNATLPILHENSYRKHLASLIDPLQDPVVNAICASACISQCKHAFLTSREKRRLGEYYFQQSTELLLDIFDDIDKRLDTLLTINLLQPFMLATLRVSESKKWNTIGIAIALDLTRQPVTVCTYLDRVRQAIIARNRILIFVSAHTLDFYAEGKCIDIPAVRLKFDILPDDCDRTKETLEVINCISQFLFCPSYIRIANHVRAMSVGRPAEIRLEDVVYSEEAILSWWQQLPNHLKLSDTLNSFTQDLVHGCGSILKLTIAISSLILIMSIETALLSSISVNQQQHGAQTSFYQRAFETMSYSVDISILIIRQLDRLGFCSSPVRLLAKMMDYIASLVSHHRSAESEKLKLRMKELMLEFKKYILPDHQVRMSESPYSILTIASSTDSKMPAIAELYQNYPLPAEAMLFDILQTTVHKLSTLCK</sequence>
<dbReference type="InParanoid" id="A0A1C7NFY0"/>
<keyword evidence="5" id="KW-0539">Nucleus</keyword>
<name>A0A1C7NFY0_9FUNG</name>
<evidence type="ECO:0000256" key="5">
    <source>
        <dbReference type="ARBA" id="ARBA00023242"/>
    </source>
</evidence>
<evidence type="ECO:0000313" key="8">
    <source>
        <dbReference type="Proteomes" id="UP000093000"/>
    </source>
</evidence>
<dbReference type="EMBL" id="LUGH01000208">
    <property type="protein sequence ID" value="OBZ87639.1"/>
    <property type="molecule type" value="Genomic_DNA"/>
</dbReference>
<evidence type="ECO:0000256" key="6">
    <source>
        <dbReference type="SAM" id="Coils"/>
    </source>
</evidence>
<keyword evidence="8" id="KW-1185">Reference proteome</keyword>
<feature type="non-terminal residue" evidence="7">
    <location>
        <position position="559"/>
    </location>
</feature>
<dbReference type="PANTHER" id="PTHR47338:SF5">
    <property type="entry name" value="ZN(II)2CYS6 TRANSCRIPTION FACTOR (EUROFUNG)"/>
    <property type="match status" value="1"/>
</dbReference>